<dbReference type="InterPro" id="IPR011051">
    <property type="entry name" value="RmlC_Cupin_sf"/>
</dbReference>
<dbReference type="AlphaFoldDB" id="A0A4R6WV50"/>
<keyword evidence="2" id="KW-1185">Reference proteome</keyword>
<dbReference type="RefSeq" id="WP_166644954.1">
    <property type="nucleotide sequence ID" value="NZ_SNYW01000006.1"/>
</dbReference>
<dbReference type="Proteomes" id="UP000295783">
    <property type="component" value="Unassembled WGS sequence"/>
</dbReference>
<dbReference type="InterPro" id="IPR010424">
    <property type="entry name" value="EutQ"/>
</dbReference>
<reference evidence="1 2" key="1">
    <citation type="submission" date="2019-03" db="EMBL/GenBank/DDBJ databases">
        <title>Genomic Encyclopedia of Type Strains, Phase III (KMG-III): the genomes of soil and plant-associated and newly described type strains.</title>
        <authorList>
            <person name="Whitman W."/>
        </authorList>
    </citation>
    <scope>NUCLEOTIDE SEQUENCE [LARGE SCALE GENOMIC DNA]</scope>
    <source>
        <strain evidence="1 2">CGMCC 1.7660</strain>
    </source>
</reference>
<comment type="caution">
    <text evidence="1">The sequence shown here is derived from an EMBL/GenBank/DDBJ whole genome shotgun (WGS) entry which is preliminary data.</text>
</comment>
<proteinExistence type="predicted"/>
<name>A0A4R6WV50_9PROT</name>
<gene>
    <name evidence="1" type="ORF">A8950_0438</name>
</gene>
<dbReference type="Pfam" id="PF06249">
    <property type="entry name" value="EutQ"/>
    <property type="match status" value="1"/>
</dbReference>
<accession>A0A4R6WV50</accession>
<sequence length="121" mass="13856">MRAVEHFPYRDLPLIRCEVPGGATRIARVVNASNSRHMGGGIEMAENVRYQWTTLYDEILFIHKGSMLVRTQGRELELGPGDILWLPEGAELDYDFTGRACEYFYALHPFDWAAKHGMKEP</sequence>
<evidence type="ECO:0000313" key="2">
    <source>
        <dbReference type="Proteomes" id="UP000295783"/>
    </source>
</evidence>
<protein>
    <submittedName>
        <fullName evidence="1">Ethanolamine utilization protein EutQ</fullName>
    </submittedName>
</protein>
<dbReference type="EMBL" id="SNYW01000006">
    <property type="protein sequence ID" value="TDQ83894.1"/>
    <property type="molecule type" value="Genomic_DNA"/>
</dbReference>
<dbReference type="Gene3D" id="2.60.120.10">
    <property type="entry name" value="Jelly Rolls"/>
    <property type="match status" value="1"/>
</dbReference>
<dbReference type="InterPro" id="IPR014710">
    <property type="entry name" value="RmlC-like_jellyroll"/>
</dbReference>
<dbReference type="SUPFAM" id="SSF51182">
    <property type="entry name" value="RmlC-like cupins"/>
    <property type="match status" value="1"/>
</dbReference>
<evidence type="ECO:0000313" key="1">
    <source>
        <dbReference type="EMBL" id="TDQ83894.1"/>
    </source>
</evidence>
<organism evidence="1 2">
    <name type="scientific">Dongia mobilis</name>
    <dbReference type="NCBI Taxonomy" id="578943"/>
    <lineage>
        <taxon>Bacteria</taxon>
        <taxon>Pseudomonadati</taxon>
        <taxon>Pseudomonadota</taxon>
        <taxon>Alphaproteobacteria</taxon>
        <taxon>Rhodospirillales</taxon>
        <taxon>Dongiaceae</taxon>
        <taxon>Dongia</taxon>
    </lineage>
</organism>